<feature type="region of interest" description="Disordered" evidence="1">
    <location>
        <begin position="1"/>
        <end position="25"/>
    </location>
</feature>
<organism evidence="2">
    <name type="scientific">Mesocestoides corti</name>
    <name type="common">Flatworm</name>
    <dbReference type="NCBI Taxonomy" id="53468"/>
    <lineage>
        <taxon>Eukaryota</taxon>
        <taxon>Metazoa</taxon>
        <taxon>Spiralia</taxon>
        <taxon>Lophotrochozoa</taxon>
        <taxon>Platyhelminthes</taxon>
        <taxon>Cestoda</taxon>
        <taxon>Eucestoda</taxon>
        <taxon>Cyclophyllidea</taxon>
        <taxon>Mesocestoididae</taxon>
        <taxon>Mesocestoides</taxon>
    </lineage>
</organism>
<dbReference type="AlphaFoldDB" id="A0A5K3FZ84"/>
<protein>
    <submittedName>
        <fullName evidence="2">Trichohyalin-plectin-homology domain-containing protein</fullName>
    </submittedName>
</protein>
<evidence type="ECO:0000256" key="1">
    <source>
        <dbReference type="SAM" id="MobiDB-lite"/>
    </source>
</evidence>
<proteinExistence type="predicted"/>
<dbReference type="WBParaSite" id="MCU_013541-RA">
    <property type="protein sequence ID" value="MCU_013541-RA"/>
    <property type="gene ID" value="MCU_013541"/>
</dbReference>
<name>A0A5K3FZ84_MESCO</name>
<accession>A0A5K3FZ84</accession>
<reference evidence="2" key="1">
    <citation type="submission" date="2019-11" db="UniProtKB">
        <authorList>
            <consortium name="WormBaseParasite"/>
        </authorList>
    </citation>
    <scope>IDENTIFICATION</scope>
</reference>
<sequence>MESRGAKEARLVAKREARERATSERQRIEAVHRECSESLRRDEKERVMRMRRVDSIMSRCNHRRSLPYPQCG</sequence>
<evidence type="ECO:0000313" key="2">
    <source>
        <dbReference type="WBParaSite" id="MCU_013541-RA"/>
    </source>
</evidence>